<gene>
    <name evidence="1" type="ORF">F383_18042</name>
</gene>
<accession>A0A0B0NIL5</accession>
<organism evidence="1 2">
    <name type="scientific">Gossypium arboreum</name>
    <name type="common">Tree cotton</name>
    <name type="synonym">Gossypium nanking</name>
    <dbReference type="NCBI Taxonomy" id="29729"/>
    <lineage>
        <taxon>Eukaryota</taxon>
        <taxon>Viridiplantae</taxon>
        <taxon>Streptophyta</taxon>
        <taxon>Embryophyta</taxon>
        <taxon>Tracheophyta</taxon>
        <taxon>Spermatophyta</taxon>
        <taxon>Magnoliopsida</taxon>
        <taxon>eudicotyledons</taxon>
        <taxon>Gunneridae</taxon>
        <taxon>Pentapetalae</taxon>
        <taxon>rosids</taxon>
        <taxon>malvids</taxon>
        <taxon>Malvales</taxon>
        <taxon>Malvaceae</taxon>
        <taxon>Malvoideae</taxon>
        <taxon>Gossypium</taxon>
    </lineage>
</organism>
<keyword evidence="2" id="KW-1185">Reference proteome</keyword>
<evidence type="ECO:0000313" key="2">
    <source>
        <dbReference type="Proteomes" id="UP000032142"/>
    </source>
</evidence>
<reference evidence="2" key="1">
    <citation type="submission" date="2014-09" db="EMBL/GenBank/DDBJ databases">
        <authorList>
            <person name="Mudge J."/>
            <person name="Ramaraj T."/>
            <person name="Lindquist I.E."/>
            <person name="Bharti A.K."/>
            <person name="Sundararajan A."/>
            <person name="Cameron C.T."/>
            <person name="Woodward J.E."/>
            <person name="May G.D."/>
            <person name="Brubaker C."/>
            <person name="Broadhvest J."/>
            <person name="Wilkins T.A."/>
        </authorList>
    </citation>
    <scope>NUCLEOTIDE SEQUENCE</scope>
    <source>
        <strain evidence="2">cv. AKA8401</strain>
    </source>
</reference>
<dbReference type="Proteomes" id="UP000032142">
    <property type="component" value="Unassembled WGS sequence"/>
</dbReference>
<protein>
    <submittedName>
        <fullName evidence="1">50S ribosomal L3</fullName>
    </submittedName>
</protein>
<name>A0A0B0NIL5_GOSAR</name>
<dbReference type="AlphaFoldDB" id="A0A0B0NIL5"/>
<sequence length="59" mass="7047">MLSYCLYGQLAQCWNFNTDKGFKAIYLNELKRMLEKILPHAMLKTKPNLESRIRTLKRD</sequence>
<evidence type="ECO:0000313" key="1">
    <source>
        <dbReference type="EMBL" id="KHG14363.1"/>
    </source>
</evidence>
<dbReference type="PANTHER" id="PTHR46250">
    <property type="entry name" value="MYB/SANT-LIKE DNA-BINDING DOMAIN PROTEIN-RELATED"/>
    <property type="match status" value="1"/>
</dbReference>
<dbReference type="EMBL" id="KN401414">
    <property type="protein sequence ID" value="KHG14363.1"/>
    <property type="molecule type" value="Genomic_DNA"/>
</dbReference>
<proteinExistence type="predicted"/>
<dbReference type="PANTHER" id="PTHR46250:SF17">
    <property type="entry name" value="MYB_SANT-LIKE DOMAIN-CONTAINING PROTEIN"/>
    <property type="match status" value="1"/>
</dbReference>